<reference evidence="2" key="1">
    <citation type="submission" date="2018-05" db="EMBL/GenBank/DDBJ databases">
        <authorList>
            <person name="Lanie J.A."/>
            <person name="Ng W.-L."/>
            <person name="Kazmierczak K.M."/>
            <person name="Andrzejewski T.M."/>
            <person name="Davidsen T.M."/>
            <person name="Wayne K.J."/>
            <person name="Tettelin H."/>
            <person name="Glass J.I."/>
            <person name="Rusch D."/>
            <person name="Podicherti R."/>
            <person name="Tsui H.-C.T."/>
            <person name="Winkler M.E."/>
        </authorList>
    </citation>
    <scope>NUCLEOTIDE SEQUENCE</scope>
</reference>
<dbReference type="EMBL" id="UINC01151405">
    <property type="protein sequence ID" value="SVD44990.1"/>
    <property type="molecule type" value="Genomic_DNA"/>
</dbReference>
<feature type="non-terminal residue" evidence="2">
    <location>
        <position position="1"/>
    </location>
</feature>
<gene>
    <name evidence="2" type="ORF">METZ01_LOCUS397844</name>
</gene>
<evidence type="ECO:0008006" key="3">
    <source>
        <dbReference type="Google" id="ProtNLM"/>
    </source>
</evidence>
<dbReference type="AlphaFoldDB" id="A0A382VF20"/>
<feature type="region of interest" description="Disordered" evidence="1">
    <location>
        <begin position="44"/>
        <end position="66"/>
    </location>
</feature>
<organism evidence="2">
    <name type="scientific">marine metagenome</name>
    <dbReference type="NCBI Taxonomy" id="408172"/>
    <lineage>
        <taxon>unclassified sequences</taxon>
        <taxon>metagenomes</taxon>
        <taxon>ecological metagenomes</taxon>
    </lineage>
</organism>
<name>A0A382VF20_9ZZZZ</name>
<evidence type="ECO:0000256" key="1">
    <source>
        <dbReference type="SAM" id="MobiDB-lite"/>
    </source>
</evidence>
<accession>A0A382VF20</accession>
<feature type="region of interest" description="Disordered" evidence="1">
    <location>
        <begin position="182"/>
        <end position="240"/>
    </location>
</feature>
<proteinExistence type="predicted"/>
<protein>
    <recommendedName>
        <fullName evidence="3">PspA/IM30 family protein</fullName>
    </recommendedName>
</protein>
<sequence>FFLQAGDDIVSGSTSSIKATYRTIEEQEIKRYNQMLDAVSSLARQRSQTEQEIQKDEEQLSELEQEMEGALAIAEREPENQQVHEQAYNRAFTKKEELESRLEQRQSKFEELDQKVENYKIELANFQERVQSLKQEGDEAVADLISSESIVRIEQRLQGLSTEGTDQALDAVRRKVQDTKAKAQISSEIGGTDVSRQRERYRAAAKQSTGSNEFSERLKQRQQTKAEPQTETTEERKLGE</sequence>
<evidence type="ECO:0000313" key="2">
    <source>
        <dbReference type="EMBL" id="SVD44990.1"/>
    </source>
</evidence>
<feature type="compositionally biased region" description="Basic and acidic residues" evidence="1">
    <location>
        <begin position="47"/>
        <end position="58"/>
    </location>
</feature>
<feature type="compositionally biased region" description="Polar residues" evidence="1">
    <location>
        <begin position="221"/>
        <end position="231"/>
    </location>
</feature>